<proteinExistence type="predicted"/>
<dbReference type="KEGG" id="ngr:NAEGRDRAFT_82183"/>
<dbReference type="AlphaFoldDB" id="D2W2X4"/>
<dbReference type="InterPro" id="IPR036047">
    <property type="entry name" value="F-box-like_dom_sf"/>
</dbReference>
<dbReference type="EMBL" id="GG738928">
    <property type="protein sequence ID" value="EFC36624.1"/>
    <property type="molecule type" value="Genomic_DNA"/>
</dbReference>
<dbReference type="OrthoDB" id="10652348at2759"/>
<dbReference type="InParanoid" id="D2W2X4"/>
<evidence type="ECO:0000313" key="2">
    <source>
        <dbReference type="Proteomes" id="UP000006671"/>
    </source>
</evidence>
<accession>D2W2X4</accession>
<protein>
    <recommendedName>
        <fullName evidence="3">F-box domain-containing protein</fullName>
    </recommendedName>
</protein>
<sequence>MKNLLQIEHVMVDDAAESLSVERFIGKYFTLNFGSLKHQIENQEKVLAVCLKRIIKFVLGEILELSLNYTLTFHCSSIGQYAIECAIKNDQELNNSLPGVSSYFSNITLVLVNNWFNQHTDSSQVSIREGASLSALVPDVHSNILKFIGNFNELLRMRIVCKYWNCLIVENDEIWKYCYHLTMIEDPLFFTYATSSTLSQIRNDESKGWKTKFFSDLFPHLNSKKSIISSFMKSESVDNSSEEILNNAVSLSYNLYPDYFDSNKPNDGSKTKIGGSPNTTNKSAIWRKGYVFVGQLDCSELGSLINYQIPKSGFLYFFVKMENIRVELNEAKIDAIDGYVVYQDYKDNSTVPLAQLDGSESQVVKLHNHSLKLGISADTRIFINSSRERYDDYTYYELEAFSPSFDSHFLGQYYGNYTNNFKSEKDDIILFSTNAIYPTTQFLTHFIYSISSDSLLKRDFHNAKFTVHTPSYVGY</sequence>
<evidence type="ECO:0000313" key="1">
    <source>
        <dbReference type="EMBL" id="EFC36624.1"/>
    </source>
</evidence>
<name>D2W2X4_NAEGR</name>
<gene>
    <name evidence="1" type="ORF">NAEGRDRAFT_82183</name>
</gene>
<dbReference type="Pfam" id="PF09234">
    <property type="entry name" value="DUF1963"/>
    <property type="match status" value="1"/>
</dbReference>
<dbReference type="Gene3D" id="2.30.320.10">
    <property type="entry name" value="YwqG-like"/>
    <property type="match status" value="1"/>
</dbReference>
<dbReference type="SUPFAM" id="SSF81383">
    <property type="entry name" value="F-box domain"/>
    <property type="match status" value="1"/>
</dbReference>
<dbReference type="VEuPathDB" id="AmoebaDB:NAEGRDRAFT_82183"/>
<dbReference type="GeneID" id="8859904"/>
<dbReference type="SUPFAM" id="SSF103032">
    <property type="entry name" value="Hypothetical protein YwqG"/>
    <property type="match status" value="1"/>
</dbReference>
<dbReference type="Proteomes" id="UP000006671">
    <property type="component" value="Unassembled WGS sequence"/>
</dbReference>
<dbReference type="RefSeq" id="XP_002669368.1">
    <property type="nucleotide sequence ID" value="XM_002669322.1"/>
</dbReference>
<reference evidence="1 2" key="1">
    <citation type="journal article" date="2010" name="Cell">
        <title>The genome of Naegleria gruberi illuminates early eukaryotic versatility.</title>
        <authorList>
            <person name="Fritz-Laylin L.K."/>
            <person name="Prochnik S.E."/>
            <person name="Ginger M.L."/>
            <person name="Dacks J.B."/>
            <person name="Carpenter M.L."/>
            <person name="Field M.C."/>
            <person name="Kuo A."/>
            <person name="Paredez A."/>
            <person name="Chapman J."/>
            <person name="Pham J."/>
            <person name="Shu S."/>
            <person name="Neupane R."/>
            <person name="Cipriano M."/>
            <person name="Mancuso J."/>
            <person name="Tu H."/>
            <person name="Salamov A."/>
            <person name="Lindquist E."/>
            <person name="Shapiro H."/>
            <person name="Lucas S."/>
            <person name="Grigoriev I.V."/>
            <person name="Cande W.Z."/>
            <person name="Fulton C."/>
            <person name="Rokhsar D.S."/>
            <person name="Dawson S.C."/>
        </authorList>
    </citation>
    <scope>NUCLEOTIDE SEQUENCE [LARGE SCALE GENOMIC DNA]</scope>
    <source>
        <strain evidence="1 2">NEG-M</strain>
    </source>
</reference>
<dbReference type="InterPro" id="IPR015315">
    <property type="entry name" value="DUF1963"/>
</dbReference>
<organism evidence="2">
    <name type="scientific">Naegleria gruberi</name>
    <name type="common">Amoeba</name>
    <dbReference type="NCBI Taxonomy" id="5762"/>
    <lineage>
        <taxon>Eukaryota</taxon>
        <taxon>Discoba</taxon>
        <taxon>Heterolobosea</taxon>
        <taxon>Tetramitia</taxon>
        <taxon>Eutetramitia</taxon>
        <taxon>Vahlkampfiidae</taxon>
        <taxon>Naegleria</taxon>
    </lineage>
</organism>
<dbReference type="InterPro" id="IPR035948">
    <property type="entry name" value="YwqG-like_sf"/>
</dbReference>
<evidence type="ECO:0008006" key="3">
    <source>
        <dbReference type="Google" id="ProtNLM"/>
    </source>
</evidence>
<dbReference type="Gene3D" id="1.20.1280.50">
    <property type="match status" value="1"/>
</dbReference>
<keyword evidence="2" id="KW-1185">Reference proteome</keyword>